<evidence type="ECO:0000313" key="1">
    <source>
        <dbReference type="EMBL" id="KAK9813562.1"/>
    </source>
</evidence>
<sequence>MAKRKEEEDGEYEPGVIGRDRSRLLSLKEVEKSAAGSDSEPCAKLNTLTKAYGYTVRGQERLCILLTLDLASICTMASTPILLSFGRKTARDLKQVSTIVILCYASSRRCTSKYYSR</sequence>
<reference evidence="1 2" key="1">
    <citation type="journal article" date="2024" name="Nat. Commun.">
        <title>Phylogenomics reveals the evolutionary origins of lichenization in chlorophyte algae.</title>
        <authorList>
            <person name="Puginier C."/>
            <person name="Libourel C."/>
            <person name="Otte J."/>
            <person name="Skaloud P."/>
            <person name="Haon M."/>
            <person name="Grisel S."/>
            <person name="Petersen M."/>
            <person name="Berrin J.G."/>
            <person name="Delaux P.M."/>
            <person name="Dal Grande F."/>
            <person name="Keller J."/>
        </authorList>
    </citation>
    <scope>NUCLEOTIDE SEQUENCE [LARGE SCALE GENOMIC DNA]</scope>
    <source>
        <strain evidence="1 2">SAG 2036</strain>
    </source>
</reference>
<dbReference type="EMBL" id="JALJOQ010000004">
    <property type="protein sequence ID" value="KAK9813562.1"/>
    <property type="molecule type" value="Genomic_DNA"/>
</dbReference>
<keyword evidence="2" id="KW-1185">Reference proteome</keyword>
<comment type="caution">
    <text evidence="1">The sequence shown here is derived from an EMBL/GenBank/DDBJ whole genome shotgun (WGS) entry which is preliminary data.</text>
</comment>
<evidence type="ECO:0000313" key="2">
    <source>
        <dbReference type="Proteomes" id="UP001465755"/>
    </source>
</evidence>
<proteinExistence type="predicted"/>
<organism evidence="1 2">
    <name type="scientific">Symbiochloris irregularis</name>
    <dbReference type="NCBI Taxonomy" id="706552"/>
    <lineage>
        <taxon>Eukaryota</taxon>
        <taxon>Viridiplantae</taxon>
        <taxon>Chlorophyta</taxon>
        <taxon>core chlorophytes</taxon>
        <taxon>Trebouxiophyceae</taxon>
        <taxon>Trebouxiales</taxon>
        <taxon>Trebouxiaceae</taxon>
        <taxon>Symbiochloris</taxon>
    </lineage>
</organism>
<protein>
    <submittedName>
        <fullName evidence="1">Uncharacterized protein</fullName>
    </submittedName>
</protein>
<name>A0AAW1PYR3_9CHLO</name>
<dbReference type="Proteomes" id="UP001465755">
    <property type="component" value="Unassembled WGS sequence"/>
</dbReference>
<gene>
    <name evidence="1" type="ORF">WJX73_007259</name>
</gene>
<dbReference type="AlphaFoldDB" id="A0AAW1PYR3"/>
<accession>A0AAW1PYR3</accession>